<gene>
    <name evidence="1" type="ORF">CIK84_12885</name>
</gene>
<organism evidence="1 2">
    <name type="scientific">Glutamicibacter arilaitensis</name>
    <dbReference type="NCBI Taxonomy" id="256701"/>
    <lineage>
        <taxon>Bacteria</taxon>
        <taxon>Bacillati</taxon>
        <taxon>Actinomycetota</taxon>
        <taxon>Actinomycetes</taxon>
        <taxon>Micrococcales</taxon>
        <taxon>Micrococcaceae</taxon>
        <taxon>Glutamicibacter</taxon>
    </lineage>
</organism>
<accession>A0A2N7S0A5</accession>
<comment type="caution">
    <text evidence="1">The sequence shown here is derived from an EMBL/GenBank/DDBJ whole genome shotgun (WGS) entry which is preliminary data.</text>
</comment>
<evidence type="ECO:0000313" key="2">
    <source>
        <dbReference type="Proteomes" id="UP000235739"/>
    </source>
</evidence>
<evidence type="ECO:0000313" key="1">
    <source>
        <dbReference type="EMBL" id="PMQ19563.1"/>
    </source>
</evidence>
<name>A0A2N7S0A5_9MICC</name>
<sequence>MPWANCVDHGSAEVLFFLRNAPSKSSASLTKPAISGELPQKNECMQRDVACTHFLLSNTS</sequence>
<reference evidence="1 2" key="1">
    <citation type="journal article" date="2017" name="Elife">
        <title>Extensive horizontal gene transfer in cheese-associated bacteria.</title>
        <authorList>
            <person name="Bonham K.S."/>
            <person name="Wolfe B.E."/>
            <person name="Dutton R.J."/>
        </authorList>
    </citation>
    <scope>NUCLEOTIDE SEQUENCE [LARGE SCALE GENOMIC DNA]</scope>
    <source>
        <strain evidence="1 2">JB182</strain>
    </source>
</reference>
<protein>
    <submittedName>
        <fullName evidence="1">Uncharacterized protein</fullName>
    </submittedName>
</protein>
<dbReference type="EMBL" id="PNQX01000002">
    <property type="protein sequence ID" value="PMQ19563.1"/>
    <property type="molecule type" value="Genomic_DNA"/>
</dbReference>
<dbReference type="AlphaFoldDB" id="A0A2N7S0A5"/>
<proteinExistence type="predicted"/>
<dbReference type="Proteomes" id="UP000235739">
    <property type="component" value="Unassembled WGS sequence"/>
</dbReference>